<evidence type="ECO:0000256" key="3">
    <source>
        <dbReference type="ARBA" id="ARBA00023163"/>
    </source>
</evidence>
<dbReference type="InterPro" id="IPR046335">
    <property type="entry name" value="LacI/GalR-like_sensor"/>
</dbReference>
<dbReference type="Pfam" id="PF00356">
    <property type="entry name" value="LacI"/>
    <property type="match status" value="1"/>
</dbReference>
<dbReference type="SUPFAM" id="SSF47413">
    <property type="entry name" value="lambda repressor-like DNA-binding domains"/>
    <property type="match status" value="1"/>
</dbReference>
<dbReference type="SMART" id="SM00354">
    <property type="entry name" value="HTH_LACI"/>
    <property type="match status" value="1"/>
</dbReference>
<dbReference type="InterPro" id="IPR010982">
    <property type="entry name" value="Lambda_DNA-bd_dom_sf"/>
</dbReference>
<organism evidence="5">
    <name type="scientific">Sinomonas puerhi</name>
    <dbReference type="NCBI Taxonomy" id="3238584"/>
    <lineage>
        <taxon>Bacteria</taxon>
        <taxon>Bacillati</taxon>
        <taxon>Actinomycetota</taxon>
        <taxon>Actinomycetes</taxon>
        <taxon>Micrococcales</taxon>
        <taxon>Micrococcaceae</taxon>
        <taxon>Sinomonas</taxon>
    </lineage>
</organism>
<protein>
    <submittedName>
        <fullName evidence="5">LacI family DNA-binding transcriptional regulator</fullName>
    </submittedName>
</protein>
<evidence type="ECO:0000256" key="1">
    <source>
        <dbReference type="ARBA" id="ARBA00023015"/>
    </source>
</evidence>
<dbReference type="KEGG" id="spue:AB5L97_03045"/>
<dbReference type="GO" id="GO:0003700">
    <property type="term" value="F:DNA-binding transcription factor activity"/>
    <property type="evidence" value="ECO:0007669"/>
    <property type="project" value="TreeGrafter"/>
</dbReference>
<dbReference type="PROSITE" id="PS50932">
    <property type="entry name" value="HTH_LACI_2"/>
    <property type="match status" value="1"/>
</dbReference>
<dbReference type="GO" id="GO:0000976">
    <property type="term" value="F:transcription cis-regulatory region binding"/>
    <property type="evidence" value="ECO:0007669"/>
    <property type="project" value="TreeGrafter"/>
</dbReference>
<keyword evidence="1" id="KW-0805">Transcription regulation</keyword>
<evidence type="ECO:0000313" key="5">
    <source>
        <dbReference type="EMBL" id="XDP46015.1"/>
    </source>
</evidence>
<dbReference type="Pfam" id="PF13377">
    <property type="entry name" value="Peripla_BP_3"/>
    <property type="match status" value="1"/>
</dbReference>
<dbReference type="CDD" id="cd01392">
    <property type="entry name" value="HTH_LacI"/>
    <property type="match status" value="1"/>
</dbReference>
<dbReference type="Gene3D" id="1.10.260.40">
    <property type="entry name" value="lambda repressor-like DNA-binding domains"/>
    <property type="match status" value="1"/>
</dbReference>
<keyword evidence="2 5" id="KW-0238">DNA-binding</keyword>
<dbReference type="SUPFAM" id="SSF53822">
    <property type="entry name" value="Periplasmic binding protein-like I"/>
    <property type="match status" value="1"/>
</dbReference>
<keyword evidence="3" id="KW-0804">Transcription</keyword>
<dbReference type="RefSeq" id="WP_369046408.1">
    <property type="nucleotide sequence ID" value="NZ_CP163302.1"/>
</dbReference>
<dbReference type="AlphaFoldDB" id="A0AB39L6Q0"/>
<proteinExistence type="predicted"/>
<evidence type="ECO:0000259" key="4">
    <source>
        <dbReference type="PROSITE" id="PS50932"/>
    </source>
</evidence>
<dbReference type="EMBL" id="CP163302">
    <property type="protein sequence ID" value="XDP46015.1"/>
    <property type="molecule type" value="Genomic_DNA"/>
</dbReference>
<evidence type="ECO:0000256" key="2">
    <source>
        <dbReference type="ARBA" id="ARBA00023125"/>
    </source>
</evidence>
<dbReference type="PANTHER" id="PTHR30146:SF138">
    <property type="entry name" value="TRANSCRIPTIONAL REGULATORY PROTEIN"/>
    <property type="match status" value="1"/>
</dbReference>
<gene>
    <name evidence="5" type="ORF">AB5L97_03045</name>
</gene>
<feature type="domain" description="HTH lacI-type" evidence="4">
    <location>
        <begin position="4"/>
        <end position="58"/>
    </location>
</feature>
<accession>A0AB39L6Q0</accession>
<dbReference type="InterPro" id="IPR000843">
    <property type="entry name" value="HTH_LacI"/>
</dbReference>
<dbReference type="PANTHER" id="PTHR30146">
    <property type="entry name" value="LACI-RELATED TRANSCRIPTIONAL REPRESSOR"/>
    <property type="match status" value="1"/>
</dbReference>
<sequence>MARITLDDVSRAAGVSRSTASLVLRGSSKIPEATSEKVRRAMAELGYVYNRSAANLRQSRSMTLGLIVTEIINPYFAELAMAADEIAHEAGYTIFIGYSHDEAGRQHELMTAMIERQVDGFLILPAPDSDPNKIVSLITTAKTPTVTVARRIEGLDYVGSDNIAGGELLGNHLASIGCRTVAFLGGLPASSTSERCKGLAQELTARGIEFWNDDEHRSRITPTGGAEATAAMLDRGRLPDAVVAYNDIVALGIYEELRRRELRPGEDIAVASFDDTRLAATQAPPLTSVAGFPEEIGRRAARRLLHLLDDGQNTPISDLVPPKLRLRSSTVTWRPRGAN</sequence>
<name>A0AB39L6Q0_9MICC</name>
<dbReference type="Gene3D" id="3.40.50.2300">
    <property type="match status" value="2"/>
</dbReference>
<dbReference type="InterPro" id="IPR028082">
    <property type="entry name" value="Peripla_BP_I"/>
</dbReference>
<reference evidence="5" key="1">
    <citation type="submission" date="2024-07" db="EMBL/GenBank/DDBJ databases">
        <authorList>
            <person name="fu j."/>
        </authorList>
    </citation>
    <scope>NUCLEOTIDE SEQUENCE</scope>
    <source>
        <strain evidence="5">P10A9</strain>
    </source>
</reference>